<accession>A0A9N7NFZ5</accession>
<proteinExistence type="predicted"/>
<dbReference type="PRINTS" id="PR00347">
    <property type="entry name" value="THAUMATIN"/>
</dbReference>
<organism evidence="3 4">
    <name type="scientific">Striga hermonthica</name>
    <name type="common">Purple witchweed</name>
    <name type="synonym">Buchnera hermonthica</name>
    <dbReference type="NCBI Taxonomy" id="68872"/>
    <lineage>
        <taxon>Eukaryota</taxon>
        <taxon>Viridiplantae</taxon>
        <taxon>Streptophyta</taxon>
        <taxon>Embryophyta</taxon>
        <taxon>Tracheophyta</taxon>
        <taxon>Spermatophyta</taxon>
        <taxon>Magnoliopsida</taxon>
        <taxon>eudicotyledons</taxon>
        <taxon>Gunneridae</taxon>
        <taxon>Pentapetalae</taxon>
        <taxon>asterids</taxon>
        <taxon>lamiids</taxon>
        <taxon>Lamiales</taxon>
        <taxon>Orobanchaceae</taxon>
        <taxon>Buchnereae</taxon>
        <taxon>Striga</taxon>
    </lineage>
</organism>
<dbReference type="EMBL" id="CACSLK010027789">
    <property type="protein sequence ID" value="CAA0829813.1"/>
    <property type="molecule type" value="Genomic_DNA"/>
</dbReference>
<evidence type="ECO:0000256" key="1">
    <source>
        <dbReference type="PIRSR" id="PIRSR002703-1"/>
    </source>
</evidence>
<dbReference type="InterPro" id="IPR001938">
    <property type="entry name" value="Thaumatin"/>
</dbReference>
<name>A0A9N7NFZ5_STRHE</name>
<sequence length="129" mass="13975">MLILTFLFSTTLNTLLSLTATSGLEHHQLILVNNCNETIWPAIQAGAGHPTPQDGGFQLSTNQEIVLNVPNKWSGRIWARQSCNFDPNGQKGSCATGDCSGQLGCRGLGGLPPATLNLLNNNIWYHKMQ</sequence>
<evidence type="ECO:0000313" key="3">
    <source>
        <dbReference type="EMBL" id="CAA0829813.1"/>
    </source>
</evidence>
<dbReference type="OrthoDB" id="430315at2759"/>
<dbReference type="Proteomes" id="UP001153555">
    <property type="component" value="Unassembled WGS sequence"/>
</dbReference>
<keyword evidence="2" id="KW-0732">Signal</keyword>
<feature type="chain" id="PRO_5040128858" evidence="2">
    <location>
        <begin position="24"/>
        <end position="129"/>
    </location>
</feature>
<dbReference type="Gene3D" id="2.60.110.10">
    <property type="entry name" value="Thaumatin"/>
    <property type="match status" value="1"/>
</dbReference>
<evidence type="ECO:0000256" key="2">
    <source>
        <dbReference type="SAM" id="SignalP"/>
    </source>
</evidence>
<dbReference type="PANTHER" id="PTHR31048">
    <property type="entry name" value="OS03G0233200 PROTEIN"/>
    <property type="match status" value="1"/>
</dbReference>
<dbReference type="PIRSF" id="PIRSF002703">
    <property type="entry name" value="Thaumatin"/>
    <property type="match status" value="1"/>
</dbReference>
<feature type="disulfide bond" evidence="1">
    <location>
        <begin position="99"/>
        <end position="105"/>
    </location>
</feature>
<keyword evidence="1" id="KW-1015">Disulfide bond</keyword>
<keyword evidence="4" id="KW-1185">Reference proteome</keyword>
<evidence type="ECO:0000313" key="4">
    <source>
        <dbReference type="Proteomes" id="UP001153555"/>
    </source>
</evidence>
<dbReference type="Pfam" id="PF00314">
    <property type="entry name" value="Thaumatin"/>
    <property type="match status" value="1"/>
</dbReference>
<gene>
    <name evidence="3" type="ORF">SHERM_25329</name>
</gene>
<dbReference type="InterPro" id="IPR037176">
    <property type="entry name" value="Osmotin/thaumatin-like_sf"/>
</dbReference>
<dbReference type="PROSITE" id="PS51367">
    <property type="entry name" value="THAUMATIN_2"/>
    <property type="match status" value="1"/>
</dbReference>
<dbReference type="SMART" id="SM00205">
    <property type="entry name" value="THN"/>
    <property type="match status" value="1"/>
</dbReference>
<dbReference type="SUPFAM" id="SSF49870">
    <property type="entry name" value="Osmotin, thaumatin-like protein"/>
    <property type="match status" value="1"/>
</dbReference>
<feature type="disulfide bond" evidence="1">
    <location>
        <begin position="83"/>
        <end position="94"/>
    </location>
</feature>
<comment type="caution">
    <text evidence="3">The sequence shown here is derived from an EMBL/GenBank/DDBJ whole genome shotgun (WGS) entry which is preliminary data.</text>
</comment>
<dbReference type="AlphaFoldDB" id="A0A9N7NFZ5"/>
<reference evidence="3" key="1">
    <citation type="submission" date="2019-12" db="EMBL/GenBank/DDBJ databases">
        <authorList>
            <person name="Scholes J."/>
        </authorList>
    </citation>
    <scope>NUCLEOTIDE SEQUENCE</scope>
</reference>
<protein>
    <submittedName>
        <fullName evidence="3">Pathogenesis-related thaumatin superfamily protein</fullName>
    </submittedName>
</protein>
<feature type="signal peptide" evidence="2">
    <location>
        <begin position="1"/>
        <end position="23"/>
    </location>
</feature>